<proteinExistence type="predicted"/>
<comment type="caution">
    <text evidence="2">The sequence shown here is derived from an EMBL/GenBank/DDBJ whole genome shotgun (WGS) entry which is preliminary data.</text>
</comment>
<keyword evidence="1" id="KW-1133">Transmembrane helix</keyword>
<keyword evidence="3" id="KW-1185">Reference proteome</keyword>
<feature type="transmembrane region" description="Helical" evidence="1">
    <location>
        <begin position="102"/>
        <end position="123"/>
    </location>
</feature>
<evidence type="ECO:0000313" key="3">
    <source>
        <dbReference type="Proteomes" id="UP000622653"/>
    </source>
</evidence>
<sequence length="127" mass="14944">MIIQTILAVSLMFPLIPFLLLFILFALIFRKGKRALHWSADLTTVVLFISNYLVLALWTTDYSLLILGTSYLIIALLYAINEYRKESDFLWRPLFRKLWRIYFLYGIALYFILVVGTLLIRAIQYAL</sequence>
<keyword evidence="1" id="KW-0472">Membrane</keyword>
<protein>
    <submittedName>
        <fullName evidence="2">DUF3397 family protein</fullName>
    </submittedName>
</protein>
<accession>A0A8J7KDC3</accession>
<evidence type="ECO:0000256" key="1">
    <source>
        <dbReference type="SAM" id="Phobius"/>
    </source>
</evidence>
<reference evidence="2" key="1">
    <citation type="submission" date="2020-11" db="EMBL/GenBank/DDBJ databases">
        <title>Multidrug resistant novel bacterium Savagea serpentis sp. nov., isolated from the scats of a vine snake (Ahaetulla nasuta).</title>
        <authorList>
            <person name="Venkata Ramana V."/>
            <person name="Vikas Patil S."/>
            <person name="Yogita Lugani V."/>
        </authorList>
    </citation>
    <scope>NUCLEOTIDE SEQUENCE</scope>
    <source>
        <strain evidence="2">SN6</strain>
    </source>
</reference>
<dbReference type="AlphaFoldDB" id="A0A8J7KDC3"/>
<feature type="transmembrane region" description="Helical" evidence="1">
    <location>
        <begin position="6"/>
        <end position="29"/>
    </location>
</feature>
<evidence type="ECO:0000313" key="2">
    <source>
        <dbReference type="EMBL" id="MBF4499856.1"/>
    </source>
</evidence>
<dbReference type="Proteomes" id="UP000622653">
    <property type="component" value="Unassembled WGS sequence"/>
</dbReference>
<dbReference type="RefSeq" id="WP_194561333.1">
    <property type="nucleotide sequence ID" value="NZ_JADKPV010000001.1"/>
</dbReference>
<dbReference type="InterPro" id="IPR024515">
    <property type="entry name" value="DUF3397"/>
</dbReference>
<feature type="transmembrane region" description="Helical" evidence="1">
    <location>
        <begin position="64"/>
        <end position="81"/>
    </location>
</feature>
<name>A0A8J7KDC3_9BACL</name>
<organism evidence="2 3">
    <name type="scientific">Savagea serpentis</name>
    <dbReference type="NCBI Taxonomy" id="2785297"/>
    <lineage>
        <taxon>Bacteria</taxon>
        <taxon>Bacillati</taxon>
        <taxon>Bacillota</taxon>
        <taxon>Bacilli</taxon>
        <taxon>Bacillales</taxon>
        <taxon>Caryophanaceae</taxon>
        <taxon>Savagea</taxon>
    </lineage>
</organism>
<keyword evidence="1" id="KW-0812">Transmembrane</keyword>
<gene>
    <name evidence="2" type="ORF">IRY55_00670</name>
</gene>
<dbReference type="EMBL" id="JADKPV010000001">
    <property type="protein sequence ID" value="MBF4499856.1"/>
    <property type="molecule type" value="Genomic_DNA"/>
</dbReference>
<dbReference type="Pfam" id="PF11877">
    <property type="entry name" value="DUF3397"/>
    <property type="match status" value="1"/>
</dbReference>